<feature type="compositionally biased region" description="Basic residues" evidence="1">
    <location>
        <begin position="10"/>
        <end position="20"/>
    </location>
</feature>
<name>A0A0G0Z0T1_9BACT</name>
<dbReference type="AlphaFoldDB" id="A0A0G0Z0T1"/>
<proteinExistence type="predicted"/>
<organism evidence="2 3">
    <name type="scientific">Candidatus Collierbacteria bacterium GW2011_GWA2_42_17</name>
    <dbReference type="NCBI Taxonomy" id="1618378"/>
    <lineage>
        <taxon>Bacteria</taxon>
        <taxon>Candidatus Collieribacteriota</taxon>
    </lineage>
</organism>
<sequence>MPSKETPHLALRRNAGRRSYSRQTVDGDEGGGQGVTRDWSIGVNGDKGTNFEVVRSQPLRTSLVGCDNFRVV</sequence>
<reference evidence="2 3" key="1">
    <citation type="journal article" date="2015" name="Nature">
        <title>rRNA introns, odd ribosomes, and small enigmatic genomes across a large radiation of phyla.</title>
        <authorList>
            <person name="Brown C.T."/>
            <person name="Hug L.A."/>
            <person name="Thomas B.C."/>
            <person name="Sharon I."/>
            <person name="Castelle C.J."/>
            <person name="Singh A."/>
            <person name="Wilkins M.J."/>
            <person name="Williams K.H."/>
            <person name="Banfield J.F."/>
        </authorList>
    </citation>
    <scope>NUCLEOTIDE SEQUENCE [LARGE SCALE GENOMIC DNA]</scope>
</reference>
<gene>
    <name evidence="2" type="ORF">UV06_C0014G0002</name>
</gene>
<accession>A0A0G0Z0T1</accession>
<protein>
    <submittedName>
        <fullName evidence="2">Uncharacterized protein</fullName>
    </submittedName>
</protein>
<dbReference type="Proteomes" id="UP000033854">
    <property type="component" value="Unassembled WGS sequence"/>
</dbReference>
<evidence type="ECO:0000256" key="1">
    <source>
        <dbReference type="SAM" id="MobiDB-lite"/>
    </source>
</evidence>
<evidence type="ECO:0000313" key="2">
    <source>
        <dbReference type="EMBL" id="KKS42390.1"/>
    </source>
</evidence>
<dbReference type="EMBL" id="LCDA01000014">
    <property type="protein sequence ID" value="KKS42390.1"/>
    <property type="molecule type" value="Genomic_DNA"/>
</dbReference>
<feature type="region of interest" description="Disordered" evidence="1">
    <location>
        <begin position="1"/>
        <end position="41"/>
    </location>
</feature>
<evidence type="ECO:0000313" key="3">
    <source>
        <dbReference type="Proteomes" id="UP000033854"/>
    </source>
</evidence>
<comment type="caution">
    <text evidence="2">The sequence shown here is derived from an EMBL/GenBank/DDBJ whole genome shotgun (WGS) entry which is preliminary data.</text>
</comment>